<dbReference type="EMBL" id="FTOB01000004">
    <property type="protein sequence ID" value="SIS90027.1"/>
    <property type="molecule type" value="Genomic_DNA"/>
</dbReference>
<protein>
    <recommendedName>
        <fullName evidence="4">Lipoprotein-releasing system permease protein</fullName>
    </recommendedName>
</protein>
<accession>A0ABY1KYC2</accession>
<evidence type="ECO:0008006" key="4">
    <source>
        <dbReference type="Google" id="ProtNLM"/>
    </source>
</evidence>
<evidence type="ECO:0000313" key="3">
    <source>
        <dbReference type="Proteomes" id="UP000185728"/>
    </source>
</evidence>
<sequence length="38" mass="4013">MKANLLYILSNKGAAIRLIGVLTSVIIGIVLAVMSIWG</sequence>
<gene>
    <name evidence="2" type="ORF">SAMN05421766_104745</name>
</gene>
<reference evidence="2 3" key="1">
    <citation type="submission" date="2017-01" db="EMBL/GenBank/DDBJ databases">
        <authorList>
            <person name="Varghese N."/>
            <person name="Submissions S."/>
        </authorList>
    </citation>
    <scope>NUCLEOTIDE SEQUENCE [LARGE SCALE GENOMIC DNA]</scope>
    <source>
        <strain evidence="2 3">DSM 2061</strain>
    </source>
</reference>
<keyword evidence="1" id="KW-0812">Transmembrane</keyword>
<evidence type="ECO:0000313" key="2">
    <source>
        <dbReference type="EMBL" id="SIS90027.1"/>
    </source>
</evidence>
<comment type="caution">
    <text evidence="2">The sequence shown here is derived from an EMBL/GenBank/DDBJ whole genome shotgun (WGS) entry which is preliminary data.</text>
</comment>
<keyword evidence="1" id="KW-0472">Membrane</keyword>
<keyword evidence="3" id="KW-1185">Reference proteome</keyword>
<feature type="transmembrane region" description="Helical" evidence="1">
    <location>
        <begin position="14"/>
        <end position="37"/>
    </location>
</feature>
<organism evidence="2 3">
    <name type="scientific">Zobellia uliginosa</name>
    <dbReference type="NCBI Taxonomy" id="143224"/>
    <lineage>
        <taxon>Bacteria</taxon>
        <taxon>Pseudomonadati</taxon>
        <taxon>Bacteroidota</taxon>
        <taxon>Flavobacteriia</taxon>
        <taxon>Flavobacteriales</taxon>
        <taxon>Flavobacteriaceae</taxon>
        <taxon>Zobellia</taxon>
    </lineage>
</organism>
<keyword evidence="1" id="KW-1133">Transmembrane helix</keyword>
<name>A0ABY1KYC2_9FLAO</name>
<dbReference type="Proteomes" id="UP000185728">
    <property type="component" value="Unassembled WGS sequence"/>
</dbReference>
<proteinExistence type="predicted"/>
<evidence type="ECO:0000256" key="1">
    <source>
        <dbReference type="SAM" id="Phobius"/>
    </source>
</evidence>